<dbReference type="AlphaFoldDB" id="X0GVG5"/>
<reference evidence="1" key="2">
    <citation type="submission" date="2014-03" db="EMBL/GenBank/DDBJ databases">
        <title>The Genome Annotation of Fusarium oxysporum PHW808.</title>
        <authorList>
            <consortium name="The Broad Institute Genomics Platform"/>
            <person name="Ma L.-J."/>
            <person name="Corby-Kistler H."/>
            <person name="Broz K."/>
            <person name="Gale L.R."/>
            <person name="Jonkers W."/>
            <person name="O'Donnell K."/>
            <person name="Ploetz R."/>
            <person name="Steinberg C."/>
            <person name="Schwartz D.C."/>
            <person name="VanEtten H."/>
            <person name="Zhou S."/>
            <person name="Young S.K."/>
            <person name="Zeng Q."/>
            <person name="Gargeya S."/>
            <person name="Fitzgerald M."/>
            <person name="Abouelleil A."/>
            <person name="Alvarado L."/>
            <person name="Chapman S.B."/>
            <person name="Gainer-Dewar J."/>
            <person name="Goldberg J."/>
            <person name="Griggs A."/>
            <person name="Gujja S."/>
            <person name="Hansen M."/>
            <person name="Howarth C."/>
            <person name="Imamovic A."/>
            <person name="Ireland A."/>
            <person name="Larimer J."/>
            <person name="McCowan C."/>
            <person name="Murphy C."/>
            <person name="Pearson M."/>
            <person name="Poon T.W."/>
            <person name="Priest M."/>
            <person name="Roberts A."/>
            <person name="Saif S."/>
            <person name="Shea T."/>
            <person name="Sykes S."/>
            <person name="Wortman J."/>
            <person name="Nusbaum C."/>
            <person name="Birren B."/>
        </authorList>
    </citation>
    <scope>NUCLEOTIDE SEQUENCE</scope>
    <source>
        <strain evidence="1">54008</strain>
    </source>
</reference>
<proteinExistence type="predicted"/>
<protein>
    <submittedName>
        <fullName evidence="1">Uncharacterized protein</fullName>
    </submittedName>
</protein>
<dbReference type="EMBL" id="KK034587">
    <property type="protein sequence ID" value="EXL63905.1"/>
    <property type="molecule type" value="Genomic_DNA"/>
</dbReference>
<organism evidence="1">
    <name type="scientific">Fusarium oxysporum f. sp. conglutinans race 2 54008</name>
    <dbReference type="NCBI Taxonomy" id="1089457"/>
    <lineage>
        <taxon>Eukaryota</taxon>
        <taxon>Fungi</taxon>
        <taxon>Dikarya</taxon>
        <taxon>Ascomycota</taxon>
        <taxon>Pezizomycotina</taxon>
        <taxon>Sordariomycetes</taxon>
        <taxon>Hypocreomycetidae</taxon>
        <taxon>Hypocreales</taxon>
        <taxon>Nectriaceae</taxon>
        <taxon>Fusarium</taxon>
        <taxon>Fusarium oxysporum species complex</taxon>
    </lineage>
</organism>
<evidence type="ECO:0000313" key="1">
    <source>
        <dbReference type="EMBL" id="EXL63905.1"/>
    </source>
</evidence>
<reference evidence="1" key="1">
    <citation type="submission" date="2011-11" db="EMBL/GenBank/DDBJ databases">
        <title>The Genome Sequence of Fusarium oxysporum PHW808.</title>
        <authorList>
            <consortium name="The Broad Institute Genome Sequencing Platform"/>
            <person name="Ma L.-J."/>
            <person name="Gale L.R."/>
            <person name="Schwartz D.C."/>
            <person name="Zhou S."/>
            <person name="Corby-Kistler H."/>
            <person name="Young S.K."/>
            <person name="Zeng Q."/>
            <person name="Gargeya S."/>
            <person name="Fitzgerald M."/>
            <person name="Haas B."/>
            <person name="Abouelleil A."/>
            <person name="Alvarado L."/>
            <person name="Arachchi H.M."/>
            <person name="Berlin A."/>
            <person name="Brown A."/>
            <person name="Chapman S.B."/>
            <person name="Chen Z."/>
            <person name="Dunbar C."/>
            <person name="Freedman E."/>
            <person name="Gearin G."/>
            <person name="Goldberg J."/>
            <person name="Griggs A."/>
            <person name="Gujja S."/>
            <person name="Heiman D."/>
            <person name="Howarth C."/>
            <person name="Larson L."/>
            <person name="Lui A."/>
            <person name="MacDonald P.J.P."/>
            <person name="Montmayeur A."/>
            <person name="Murphy C."/>
            <person name="Neiman D."/>
            <person name="Pearson M."/>
            <person name="Priest M."/>
            <person name="Roberts A."/>
            <person name="Saif S."/>
            <person name="Shea T."/>
            <person name="Shenoy N."/>
            <person name="Sisk P."/>
            <person name="Stolte C."/>
            <person name="Sykes S."/>
            <person name="Wortman J."/>
            <person name="Nusbaum C."/>
            <person name="Birren B."/>
        </authorList>
    </citation>
    <scope>NUCLEOTIDE SEQUENCE [LARGE SCALE GENOMIC DNA]</scope>
    <source>
        <strain evidence="1">54008</strain>
    </source>
</reference>
<accession>X0GVG5</accession>
<gene>
    <name evidence="1" type="ORF">FOPG_19822</name>
</gene>
<name>X0GVG5_FUSOX</name>
<dbReference type="HOGENOM" id="CLU_3242214_0_0_1"/>
<sequence>MFLRISAQKPTGIRAGRLSTVHHPISATYATAHEPVPTGKVVK</sequence>
<dbReference type="Proteomes" id="UP000030676">
    <property type="component" value="Unassembled WGS sequence"/>
</dbReference>